<dbReference type="Proteomes" id="UP000267029">
    <property type="component" value="Unassembled WGS sequence"/>
</dbReference>
<dbReference type="OrthoDB" id="6251918at2759"/>
<dbReference type="WBParaSite" id="MCU_000267-RA">
    <property type="protein sequence ID" value="MCU_000267-RA"/>
    <property type="gene ID" value="MCU_000267"/>
</dbReference>
<accession>A0A0R3UE98</accession>
<evidence type="ECO:0000313" key="2">
    <source>
        <dbReference type="Proteomes" id="UP000267029"/>
    </source>
</evidence>
<gene>
    <name evidence="1" type="ORF">MCOS_LOCUS5299</name>
</gene>
<organism evidence="1 2">
    <name type="scientific">Mesocestoides corti</name>
    <name type="common">Flatworm</name>
    <dbReference type="NCBI Taxonomy" id="53468"/>
    <lineage>
        <taxon>Eukaryota</taxon>
        <taxon>Metazoa</taxon>
        <taxon>Spiralia</taxon>
        <taxon>Lophotrochozoa</taxon>
        <taxon>Platyhelminthes</taxon>
        <taxon>Cestoda</taxon>
        <taxon>Eucestoda</taxon>
        <taxon>Cyclophyllidea</taxon>
        <taxon>Mesocestoididae</taxon>
        <taxon>Mesocestoides</taxon>
    </lineage>
</organism>
<sequence length="201" mass="22210">MSAKQKLQLVDKITASFTNLEQIFDNIHAHVSNLLSIRRRAFKVGGAFSCADSCATTSFDDELAAYFDSKVLARVQSSFGVSMGIEVERVSEETTLLRLKTTQILCLCASLTELLQAACGNEIEKFLAFNEAFSALRQLRDCLLEEIDLVSYWAYSSISPDLVPVHVSPSFSFASTCLSGKSMAFSLWKRAICPLLTEVKL</sequence>
<reference evidence="1 2" key="1">
    <citation type="submission" date="2018-10" db="EMBL/GenBank/DDBJ databases">
        <authorList>
            <consortium name="Pathogen Informatics"/>
        </authorList>
    </citation>
    <scope>NUCLEOTIDE SEQUENCE [LARGE SCALE GENOMIC DNA]</scope>
</reference>
<dbReference type="EMBL" id="UXSR01005189">
    <property type="protein sequence ID" value="VDD79296.1"/>
    <property type="molecule type" value="Genomic_DNA"/>
</dbReference>
<dbReference type="AlphaFoldDB" id="A0A0R3UE98"/>
<evidence type="ECO:0000313" key="3">
    <source>
        <dbReference type="WBParaSite" id="MCU_000267-RA"/>
    </source>
</evidence>
<evidence type="ECO:0000313" key="1">
    <source>
        <dbReference type="EMBL" id="VDD79296.1"/>
    </source>
</evidence>
<reference evidence="3" key="2">
    <citation type="submission" date="2019-11" db="UniProtKB">
        <authorList>
            <consortium name="WormBaseParasite"/>
        </authorList>
    </citation>
    <scope>IDENTIFICATION</scope>
</reference>
<keyword evidence="2" id="KW-1185">Reference proteome</keyword>
<proteinExistence type="predicted"/>
<name>A0A0R3UE98_MESCO</name>
<protein>
    <submittedName>
        <fullName evidence="3">WASH-7_N domain-containing protein</fullName>
    </submittedName>
</protein>